<keyword evidence="8" id="KW-1185">Reference proteome</keyword>
<evidence type="ECO:0000259" key="6">
    <source>
        <dbReference type="PROSITE" id="PS50045"/>
    </source>
</evidence>
<evidence type="ECO:0000256" key="5">
    <source>
        <dbReference type="ARBA" id="ARBA00023163"/>
    </source>
</evidence>
<reference evidence="7 8" key="1">
    <citation type="submission" date="2020-04" db="EMBL/GenBank/DDBJ databases">
        <title>Draft genome of Leeia sp. IMCC25680.</title>
        <authorList>
            <person name="Song J."/>
            <person name="Cho J.-C."/>
        </authorList>
    </citation>
    <scope>NUCLEOTIDE SEQUENCE [LARGE SCALE GENOMIC DNA]</scope>
    <source>
        <strain evidence="7 8">IMCC25680</strain>
    </source>
</reference>
<keyword evidence="2" id="KW-0067">ATP-binding</keyword>
<evidence type="ECO:0000256" key="1">
    <source>
        <dbReference type="ARBA" id="ARBA00022741"/>
    </source>
</evidence>
<organism evidence="7 8">
    <name type="scientific">Leeia aquatica</name>
    <dbReference type="NCBI Taxonomy" id="2725557"/>
    <lineage>
        <taxon>Bacteria</taxon>
        <taxon>Pseudomonadati</taxon>
        <taxon>Pseudomonadota</taxon>
        <taxon>Betaproteobacteria</taxon>
        <taxon>Neisseriales</taxon>
        <taxon>Leeiaceae</taxon>
        <taxon>Leeia</taxon>
    </lineage>
</organism>
<dbReference type="InterPro" id="IPR058031">
    <property type="entry name" value="AAA_lid_NorR"/>
</dbReference>
<keyword evidence="1" id="KW-0547">Nucleotide-binding</keyword>
<dbReference type="SUPFAM" id="SSF52540">
    <property type="entry name" value="P-loop containing nucleoside triphosphate hydrolases"/>
    <property type="match status" value="1"/>
</dbReference>
<evidence type="ECO:0000256" key="4">
    <source>
        <dbReference type="ARBA" id="ARBA00023125"/>
    </source>
</evidence>
<dbReference type="GO" id="GO:0043565">
    <property type="term" value="F:sequence-specific DNA binding"/>
    <property type="evidence" value="ECO:0007669"/>
    <property type="project" value="InterPro"/>
</dbReference>
<proteinExistence type="predicted"/>
<dbReference type="PROSITE" id="PS00675">
    <property type="entry name" value="SIGMA54_INTERACT_1"/>
    <property type="match status" value="1"/>
</dbReference>
<dbReference type="InterPro" id="IPR035965">
    <property type="entry name" value="PAS-like_dom_sf"/>
</dbReference>
<dbReference type="InterPro" id="IPR002197">
    <property type="entry name" value="HTH_Fis"/>
</dbReference>
<dbReference type="InterPro" id="IPR009057">
    <property type="entry name" value="Homeodomain-like_sf"/>
</dbReference>
<dbReference type="InterPro" id="IPR002078">
    <property type="entry name" value="Sigma_54_int"/>
</dbReference>
<gene>
    <name evidence="7" type="ORF">HF682_04825</name>
</gene>
<evidence type="ECO:0000256" key="2">
    <source>
        <dbReference type="ARBA" id="ARBA00022840"/>
    </source>
</evidence>
<protein>
    <submittedName>
        <fullName evidence="7">Sigma 54-interacting transcriptional regulator</fullName>
    </submittedName>
</protein>
<dbReference type="PRINTS" id="PR01590">
    <property type="entry name" value="HTHFIS"/>
</dbReference>
<accession>A0A847S6M9</accession>
<dbReference type="PANTHER" id="PTHR32071">
    <property type="entry name" value="TRANSCRIPTIONAL REGULATORY PROTEIN"/>
    <property type="match status" value="1"/>
</dbReference>
<comment type="caution">
    <text evidence="7">The sequence shown here is derived from an EMBL/GenBank/DDBJ whole genome shotgun (WGS) entry which is preliminary data.</text>
</comment>
<dbReference type="PROSITE" id="PS00688">
    <property type="entry name" value="SIGMA54_INTERACT_3"/>
    <property type="match status" value="1"/>
</dbReference>
<dbReference type="SUPFAM" id="SSF46689">
    <property type="entry name" value="Homeodomain-like"/>
    <property type="match status" value="1"/>
</dbReference>
<dbReference type="InterPro" id="IPR027417">
    <property type="entry name" value="P-loop_NTPase"/>
</dbReference>
<dbReference type="GO" id="GO:0005524">
    <property type="term" value="F:ATP binding"/>
    <property type="evidence" value="ECO:0007669"/>
    <property type="project" value="UniProtKB-KW"/>
</dbReference>
<dbReference type="Pfam" id="PF00158">
    <property type="entry name" value="Sigma54_activat"/>
    <property type="match status" value="1"/>
</dbReference>
<evidence type="ECO:0000313" key="7">
    <source>
        <dbReference type="EMBL" id="NLR74475.1"/>
    </source>
</evidence>
<dbReference type="SUPFAM" id="SSF55785">
    <property type="entry name" value="PYP-like sensor domain (PAS domain)"/>
    <property type="match status" value="1"/>
</dbReference>
<dbReference type="GO" id="GO:0006355">
    <property type="term" value="P:regulation of DNA-templated transcription"/>
    <property type="evidence" value="ECO:0007669"/>
    <property type="project" value="InterPro"/>
</dbReference>
<feature type="domain" description="Sigma-54 factor interaction" evidence="6">
    <location>
        <begin position="153"/>
        <end position="383"/>
    </location>
</feature>
<dbReference type="AlphaFoldDB" id="A0A847S6M9"/>
<dbReference type="Gene3D" id="3.40.50.300">
    <property type="entry name" value="P-loop containing nucleotide triphosphate hydrolases"/>
    <property type="match status" value="1"/>
</dbReference>
<dbReference type="RefSeq" id="WP_168876089.1">
    <property type="nucleotide sequence ID" value="NZ_JABAIM010000001.1"/>
</dbReference>
<sequence length="458" mass="50464">MLPVATEPPHASLAAALLDALGHLPGAIVVDAQARIRWLSPAYAQLLGVADPDTVIGWPVEQLIPHSKLRDVAHSGHATPLDFLQHEGRDYVVTRLPLWNQDTPAGAIGLLLYEEWQTLSPLVARFQRLQRELDDARRQLSSQRPARYQLSDLIGQGHAATRLRQLAERAAQLDTTVLLQGETGTGKELLAQAIHHASQRQHAAFVGLNIAALPDSLLEAELFGAAPGAYTGADRKGREGKFQQAQGGTLFLDEIGDLALPLQAKLLRVLQEQEIEPLGANRLVKLDVRIIAATSRDLPAMVQQGQFRADLYYRLNILPITLPPLRERSEDIPLLVRHLLLRQAERTGLSCRQLSTDALYRLTTHAWPGNIRELRNVLEQACLYQPEGVLDARSLHMLPNPAPATRPCTPLADLLAATERQALLDALAACQHNRSQAAQRLGISRATLYEKLARHGIR</sequence>
<dbReference type="InterPro" id="IPR025944">
    <property type="entry name" value="Sigma_54_int_dom_CS"/>
</dbReference>
<keyword evidence="3" id="KW-0805">Transcription regulation</keyword>
<dbReference type="PANTHER" id="PTHR32071:SF99">
    <property type="entry name" value="TRANSCRIPTIONAL REGULATORY PROTEIN"/>
    <property type="match status" value="1"/>
</dbReference>
<dbReference type="PROSITE" id="PS50045">
    <property type="entry name" value="SIGMA54_INTERACT_4"/>
    <property type="match status" value="1"/>
</dbReference>
<keyword evidence="4" id="KW-0238">DNA-binding</keyword>
<dbReference type="Proteomes" id="UP000587991">
    <property type="component" value="Unassembled WGS sequence"/>
</dbReference>
<dbReference type="EMBL" id="JABAIM010000001">
    <property type="protein sequence ID" value="NLR74475.1"/>
    <property type="molecule type" value="Genomic_DNA"/>
</dbReference>
<dbReference type="Gene3D" id="1.10.10.60">
    <property type="entry name" value="Homeodomain-like"/>
    <property type="match status" value="1"/>
</dbReference>
<dbReference type="InterPro" id="IPR025662">
    <property type="entry name" value="Sigma_54_int_dom_ATP-bd_1"/>
</dbReference>
<dbReference type="SMART" id="SM00382">
    <property type="entry name" value="AAA"/>
    <property type="match status" value="1"/>
</dbReference>
<dbReference type="InterPro" id="IPR025943">
    <property type="entry name" value="Sigma_54_int_dom_ATP-bd_2"/>
</dbReference>
<dbReference type="Pfam" id="PF02954">
    <property type="entry name" value="HTH_8"/>
    <property type="match status" value="1"/>
</dbReference>
<dbReference type="FunFam" id="3.40.50.300:FF:000006">
    <property type="entry name" value="DNA-binding transcriptional regulator NtrC"/>
    <property type="match status" value="1"/>
</dbReference>
<keyword evidence="5" id="KW-0804">Transcription</keyword>
<dbReference type="Pfam" id="PF25601">
    <property type="entry name" value="AAA_lid_14"/>
    <property type="match status" value="1"/>
</dbReference>
<dbReference type="Gene3D" id="1.10.8.60">
    <property type="match status" value="1"/>
</dbReference>
<dbReference type="CDD" id="cd00009">
    <property type="entry name" value="AAA"/>
    <property type="match status" value="1"/>
</dbReference>
<dbReference type="Gene3D" id="3.30.450.20">
    <property type="entry name" value="PAS domain"/>
    <property type="match status" value="1"/>
</dbReference>
<name>A0A847S6M9_9NEIS</name>
<dbReference type="InterPro" id="IPR003593">
    <property type="entry name" value="AAA+_ATPase"/>
</dbReference>
<evidence type="ECO:0000256" key="3">
    <source>
        <dbReference type="ARBA" id="ARBA00023015"/>
    </source>
</evidence>
<evidence type="ECO:0000313" key="8">
    <source>
        <dbReference type="Proteomes" id="UP000587991"/>
    </source>
</evidence>
<dbReference type="PROSITE" id="PS00676">
    <property type="entry name" value="SIGMA54_INTERACT_2"/>
    <property type="match status" value="1"/>
</dbReference>